<accession>K1SK16</accession>
<comment type="caution">
    <text evidence="2">The sequence shown here is derived from an EMBL/GenBank/DDBJ whole genome shotgun (WGS) entry which is preliminary data.</text>
</comment>
<evidence type="ECO:0000313" key="2">
    <source>
        <dbReference type="EMBL" id="EKC55759.1"/>
    </source>
</evidence>
<dbReference type="InterPro" id="IPR027417">
    <property type="entry name" value="P-loop_NTPase"/>
</dbReference>
<dbReference type="AlphaFoldDB" id="K1SK16"/>
<dbReference type="Gene3D" id="3.40.50.300">
    <property type="entry name" value="P-loop containing nucleotide triphosphate hydrolases"/>
    <property type="match status" value="1"/>
</dbReference>
<dbReference type="SUPFAM" id="SSF52540">
    <property type="entry name" value="P-loop containing nucleoside triphosphate hydrolases"/>
    <property type="match status" value="1"/>
</dbReference>
<dbReference type="InterPro" id="IPR041606">
    <property type="entry name" value="HydF_dimer"/>
</dbReference>
<organism evidence="2">
    <name type="scientific">human gut metagenome</name>
    <dbReference type="NCBI Taxonomy" id="408170"/>
    <lineage>
        <taxon>unclassified sequences</taxon>
        <taxon>metagenomes</taxon>
        <taxon>organismal metagenomes</taxon>
    </lineage>
</organism>
<feature type="non-terminal residue" evidence="2">
    <location>
        <position position="169"/>
    </location>
</feature>
<proteinExistence type="predicted"/>
<gene>
    <name evidence="2" type="ORF">LEA_15182</name>
</gene>
<dbReference type="Pfam" id="PF18128">
    <property type="entry name" value="HydF_dimer"/>
    <property type="match status" value="1"/>
</dbReference>
<name>K1SK16_9ZZZZ</name>
<dbReference type="Gene3D" id="3.40.50.11420">
    <property type="match status" value="1"/>
</dbReference>
<feature type="domain" description="Hydrogen maturase F dimerization" evidence="1">
    <location>
        <begin position="77"/>
        <end position="169"/>
    </location>
</feature>
<dbReference type="EMBL" id="AJWY01010361">
    <property type="protein sequence ID" value="EKC55759.1"/>
    <property type="molecule type" value="Genomic_DNA"/>
</dbReference>
<feature type="non-terminal residue" evidence="2">
    <location>
        <position position="1"/>
    </location>
</feature>
<evidence type="ECO:0000259" key="1">
    <source>
        <dbReference type="Pfam" id="PF18128"/>
    </source>
</evidence>
<sequence>VDSTKGISDFDSAILERLKKQNIPYIIVMNKCGLLDTVPPKTDGTIYTDALNGTNIYELKELIGSRLDVKDEKMCICRDLLNPGDIAVLVVPIDKAAPKGRLILPQQQTIRDVLEAGAISAVCRETELTATLSKLSEKPKIVITDSQVFSRVSQEVPDDVMLTSFSILM</sequence>
<protein>
    <submittedName>
        <fullName evidence="2">Small GTP-binding protein</fullName>
    </submittedName>
</protein>
<reference evidence="2" key="1">
    <citation type="journal article" date="2013" name="Environ. Microbiol.">
        <title>Microbiota from the distal guts of lean and obese adolescents exhibit partial functional redundancy besides clear differences in community structure.</title>
        <authorList>
            <person name="Ferrer M."/>
            <person name="Ruiz A."/>
            <person name="Lanza F."/>
            <person name="Haange S.B."/>
            <person name="Oberbach A."/>
            <person name="Till H."/>
            <person name="Bargiela R."/>
            <person name="Campoy C."/>
            <person name="Segura M.T."/>
            <person name="Richter M."/>
            <person name="von Bergen M."/>
            <person name="Seifert J."/>
            <person name="Suarez A."/>
        </authorList>
    </citation>
    <scope>NUCLEOTIDE SEQUENCE</scope>
</reference>